<accession>A0A6S9ILR8</accession>
<name>A0A6S9ILR8_HETAK</name>
<proteinExistence type="predicted"/>
<sequence length="267" mass="29625">MNEREAVLLNTSTLLHVSIAISLPHGACEILLFCAVAMMTSNSLLSLVSRMDDFFLESYFPKYASAATDDRDNIEELGQSVMSQQLAQDNSSSSRSAQGVNNSDSVAVYNSNSSKKLYYPNLEQYLSSLPLSNDDEHRVMGKTNNNDNDESSSVTTSVADTTDDQDDGGKQESCSSFFQKCFNFTTALDHNPTDDDDDKINLFGDACRPEEQGGGEDVYYLPKENTSFKLRFSNFLSGNENSFLWGDEQRRRARQYDNDNGGSGDDN</sequence>
<gene>
    <name evidence="2" type="ORF">HAKA00212_LOCUS23568</name>
</gene>
<dbReference type="EMBL" id="HBIU01053421">
    <property type="protein sequence ID" value="CAE0646579.1"/>
    <property type="molecule type" value="Transcribed_RNA"/>
</dbReference>
<reference evidence="2" key="1">
    <citation type="submission" date="2021-01" db="EMBL/GenBank/DDBJ databases">
        <authorList>
            <person name="Corre E."/>
            <person name="Pelletier E."/>
            <person name="Niang G."/>
            <person name="Scheremetjew M."/>
            <person name="Finn R."/>
            <person name="Kale V."/>
            <person name="Holt S."/>
            <person name="Cochrane G."/>
            <person name="Meng A."/>
            <person name="Brown T."/>
            <person name="Cohen L."/>
        </authorList>
    </citation>
    <scope>NUCLEOTIDE SEQUENCE</scope>
    <source>
        <strain evidence="2">CCMP3107</strain>
    </source>
</reference>
<feature type="compositionally biased region" description="Low complexity" evidence="1">
    <location>
        <begin position="151"/>
        <end position="160"/>
    </location>
</feature>
<evidence type="ECO:0000313" key="2">
    <source>
        <dbReference type="EMBL" id="CAE0646579.1"/>
    </source>
</evidence>
<protein>
    <submittedName>
        <fullName evidence="2">Uncharacterized protein</fullName>
    </submittedName>
</protein>
<dbReference type="AlphaFoldDB" id="A0A6S9ILR8"/>
<organism evidence="2">
    <name type="scientific">Heterosigma akashiwo</name>
    <name type="common">Chromophytic alga</name>
    <name type="synonym">Heterosigma carterae</name>
    <dbReference type="NCBI Taxonomy" id="2829"/>
    <lineage>
        <taxon>Eukaryota</taxon>
        <taxon>Sar</taxon>
        <taxon>Stramenopiles</taxon>
        <taxon>Ochrophyta</taxon>
        <taxon>Raphidophyceae</taxon>
        <taxon>Chattonellales</taxon>
        <taxon>Chattonellaceae</taxon>
        <taxon>Heterosigma</taxon>
    </lineage>
</organism>
<evidence type="ECO:0000256" key="1">
    <source>
        <dbReference type="SAM" id="MobiDB-lite"/>
    </source>
</evidence>
<feature type="region of interest" description="Disordered" evidence="1">
    <location>
        <begin position="83"/>
        <end position="104"/>
    </location>
</feature>
<feature type="region of interest" description="Disordered" evidence="1">
    <location>
        <begin position="133"/>
        <end position="171"/>
    </location>
</feature>